<comment type="caution">
    <text evidence="2">The sequence shown here is derived from an EMBL/GenBank/DDBJ whole genome shotgun (WGS) entry which is preliminary data.</text>
</comment>
<keyword evidence="1" id="KW-0812">Transmembrane</keyword>
<proteinExistence type="predicted"/>
<gene>
    <name evidence="2" type="ORF">CLV58_12516</name>
</gene>
<keyword evidence="3" id="KW-1185">Reference proteome</keyword>
<organism evidence="2 3">
    <name type="scientific">Spirosoma oryzae</name>
    <dbReference type="NCBI Taxonomy" id="1469603"/>
    <lineage>
        <taxon>Bacteria</taxon>
        <taxon>Pseudomonadati</taxon>
        <taxon>Bacteroidota</taxon>
        <taxon>Cytophagia</taxon>
        <taxon>Cytophagales</taxon>
        <taxon>Cytophagaceae</taxon>
        <taxon>Spirosoma</taxon>
    </lineage>
</organism>
<protein>
    <submittedName>
        <fullName evidence="2">Uncharacterized protein</fullName>
    </submittedName>
</protein>
<sequence length="52" mass="5794">MLRDFVKNALLSDTMGDILMVLLFGTLALAILSGFAKFIDEVFIKQDNDTDL</sequence>
<keyword evidence="1" id="KW-1133">Transmembrane helix</keyword>
<dbReference type="Proteomes" id="UP000238375">
    <property type="component" value="Unassembled WGS sequence"/>
</dbReference>
<evidence type="ECO:0000313" key="2">
    <source>
        <dbReference type="EMBL" id="PRY29754.1"/>
    </source>
</evidence>
<dbReference type="AlphaFoldDB" id="A0A2T0S8J4"/>
<feature type="transmembrane region" description="Helical" evidence="1">
    <location>
        <begin position="18"/>
        <end position="36"/>
    </location>
</feature>
<name>A0A2T0S8J4_9BACT</name>
<accession>A0A2T0S8J4</accession>
<keyword evidence="1" id="KW-0472">Membrane</keyword>
<evidence type="ECO:0000313" key="3">
    <source>
        <dbReference type="Proteomes" id="UP000238375"/>
    </source>
</evidence>
<reference evidence="2 3" key="1">
    <citation type="submission" date="2018-03" db="EMBL/GenBank/DDBJ databases">
        <title>Genomic Encyclopedia of Archaeal and Bacterial Type Strains, Phase II (KMG-II): from individual species to whole genera.</title>
        <authorList>
            <person name="Goeker M."/>
        </authorList>
    </citation>
    <scope>NUCLEOTIDE SEQUENCE [LARGE SCALE GENOMIC DNA]</scope>
    <source>
        <strain evidence="2 3">DSM 28354</strain>
    </source>
</reference>
<evidence type="ECO:0000256" key="1">
    <source>
        <dbReference type="SAM" id="Phobius"/>
    </source>
</evidence>
<dbReference type="EMBL" id="PVTE01000025">
    <property type="protein sequence ID" value="PRY29754.1"/>
    <property type="molecule type" value="Genomic_DNA"/>
</dbReference>